<feature type="domain" description="C2H2-type" evidence="1">
    <location>
        <begin position="35"/>
        <end position="57"/>
    </location>
</feature>
<accession>A0A0L0CNC9</accession>
<dbReference type="PROSITE" id="PS00028">
    <property type="entry name" value="ZINC_FINGER_C2H2_1"/>
    <property type="match status" value="1"/>
</dbReference>
<protein>
    <recommendedName>
        <fullName evidence="1">C2H2-type domain-containing protein</fullName>
    </recommendedName>
</protein>
<proteinExistence type="predicted"/>
<keyword evidence="3" id="KW-1185">Reference proteome</keyword>
<dbReference type="InterPro" id="IPR013087">
    <property type="entry name" value="Znf_C2H2_type"/>
</dbReference>
<dbReference type="AlphaFoldDB" id="A0A0L0CNC9"/>
<evidence type="ECO:0000313" key="3">
    <source>
        <dbReference type="Proteomes" id="UP000037069"/>
    </source>
</evidence>
<dbReference type="Gene3D" id="3.30.160.60">
    <property type="entry name" value="Classic Zinc Finger"/>
    <property type="match status" value="1"/>
</dbReference>
<dbReference type="Proteomes" id="UP000037069">
    <property type="component" value="Unassembled WGS sequence"/>
</dbReference>
<organism evidence="2 3">
    <name type="scientific">Lucilia cuprina</name>
    <name type="common">Green bottle fly</name>
    <name type="synonym">Australian sheep blowfly</name>
    <dbReference type="NCBI Taxonomy" id="7375"/>
    <lineage>
        <taxon>Eukaryota</taxon>
        <taxon>Metazoa</taxon>
        <taxon>Ecdysozoa</taxon>
        <taxon>Arthropoda</taxon>
        <taxon>Hexapoda</taxon>
        <taxon>Insecta</taxon>
        <taxon>Pterygota</taxon>
        <taxon>Neoptera</taxon>
        <taxon>Endopterygota</taxon>
        <taxon>Diptera</taxon>
        <taxon>Brachycera</taxon>
        <taxon>Muscomorpha</taxon>
        <taxon>Oestroidea</taxon>
        <taxon>Calliphoridae</taxon>
        <taxon>Luciliinae</taxon>
        <taxon>Lucilia</taxon>
    </lineage>
</organism>
<comment type="caution">
    <text evidence="2">The sequence shown here is derived from an EMBL/GenBank/DDBJ whole genome shotgun (WGS) entry which is preliminary data.</text>
</comment>
<reference evidence="2 3" key="1">
    <citation type="journal article" date="2015" name="Nat. Commun.">
        <title>Lucilia cuprina genome unlocks parasitic fly biology to underpin future interventions.</title>
        <authorList>
            <person name="Anstead C.A."/>
            <person name="Korhonen P.K."/>
            <person name="Young N.D."/>
            <person name="Hall R.S."/>
            <person name="Jex A.R."/>
            <person name="Murali S.C."/>
            <person name="Hughes D.S."/>
            <person name="Lee S.F."/>
            <person name="Perry T."/>
            <person name="Stroehlein A.J."/>
            <person name="Ansell B.R."/>
            <person name="Breugelmans B."/>
            <person name="Hofmann A."/>
            <person name="Qu J."/>
            <person name="Dugan S."/>
            <person name="Lee S.L."/>
            <person name="Chao H."/>
            <person name="Dinh H."/>
            <person name="Han Y."/>
            <person name="Doddapaneni H.V."/>
            <person name="Worley K.C."/>
            <person name="Muzny D.M."/>
            <person name="Ioannidis P."/>
            <person name="Waterhouse R.M."/>
            <person name="Zdobnov E.M."/>
            <person name="James P.J."/>
            <person name="Bagnall N.H."/>
            <person name="Kotze A.C."/>
            <person name="Gibbs R.A."/>
            <person name="Richards S."/>
            <person name="Batterham P."/>
            <person name="Gasser R.B."/>
        </authorList>
    </citation>
    <scope>NUCLEOTIDE SEQUENCE [LARGE SCALE GENOMIC DNA]</scope>
    <source>
        <strain evidence="2 3">LS</strain>
        <tissue evidence="2">Full body</tissue>
    </source>
</reference>
<evidence type="ECO:0000259" key="1">
    <source>
        <dbReference type="PROSITE" id="PS00028"/>
    </source>
</evidence>
<gene>
    <name evidence="2" type="ORF">FF38_09242</name>
</gene>
<dbReference type="EMBL" id="JRES01000146">
    <property type="protein sequence ID" value="KNC33825.1"/>
    <property type="molecule type" value="Genomic_DNA"/>
</dbReference>
<name>A0A0L0CNC9_LUCCU</name>
<evidence type="ECO:0000313" key="2">
    <source>
        <dbReference type="EMBL" id="KNC33825.1"/>
    </source>
</evidence>
<sequence>MEMECFLCKASFDSRKKLLTHLNKCGLPSKDFYECTFLNCFQKFQIKWSFQRHIYKHFDVNQTVELPAVNTDCDNECDEFKTECNISIREKVVNESEKN</sequence>